<dbReference type="EMBL" id="LN651282">
    <property type="protein sequence ID" value="CEJ17886.1"/>
    <property type="molecule type" value="Genomic_DNA"/>
</dbReference>
<keyword evidence="1" id="KW-1133">Transmembrane helix</keyword>
<dbReference type="AlphaFoldDB" id="A0ABF7R931"/>
<sequence>MMAIAIATILLFVVIGLAALLMPLVRFLTTGWAAKRKDIMDGLNADARLAYFEMFSRADGHITADNAMLAFERLYARWYGSRFFAAPGILLAAAGIVATTLVTMTCLHRLRYPYLPVNPMFDVPDTAMAAITGGYLWAVNDLISRARRLDFTSADVQWAAFRLIISIPMGYAFAALAPKSVGPFVAFALGAFPLGALTSMLERLTNKTLKIEPTATEAHDDIVRLQGINRTIVERLAAEDITTVTQIAYCDPVRLVMRSNLTFNFVTDCMNQALAWMYFEEQLAILRPLGLRGAVEIKCLIEEFDDASPDGSSARQRAAAALPMIAAKLGQDENALQITFHQIAEDPFTVFLHRVWT</sequence>
<reference evidence="2" key="2">
    <citation type="submission" date="2022-04" db="EMBL/GenBank/DDBJ databases">
        <title>Genomic draft of R. solanacearum strain IPO1609, a phylotype IIB1/biovar 2/race 3 strain isolated from potato in Europe.</title>
        <authorList>
            <person name="Boucher C."/>
            <person name="Carrere S."/>
            <person name="Dossat C."/>
            <person name="Elbaz M."/>
            <person name="Genin S."/>
            <person name="Gouzy J."/>
            <person name="Prior P."/>
            <person name="Segurens B."/>
            <person name="Wincker P."/>
        </authorList>
    </citation>
    <scope>NUCLEOTIDE SEQUENCE</scope>
    <source>
        <strain evidence="2">IPO1609</strain>
    </source>
</reference>
<feature type="transmembrane region" description="Helical" evidence="1">
    <location>
        <begin position="83"/>
        <end position="107"/>
    </location>
</feature>
<accession>A0ABF7R931</accession>
<feature type="transmembrane region" description="Helical" evidence="1">
    <location>
        <begin position="158"/>
        <end position="177"/>
    </location>
</feature>
<reference evidence="2" key="1">
    <citation type="submission" date="2014-11" db="EMBL/GenBank/DDBJ databases">
        <authorList>
            <person name="Genoscope - CEA"/>
        </authorList>
    </citation>
    <scope>NUCLEOTIDE SEQUENCE</scope>
    <source>
        <strain evidence="2">IPO1609</strain>
    </source>
</reference>
<evidence type="ECO:0000313" key="2">
    <source>
        <dbReference type="EMBL" id="CEJ17886.1"/>
    </source>
</evidence>
<name>A0ABF7R931_RALSL</name>
<evidence type="ECO:0008006" key="4">
    <source>
        <dbReference type="Google" id="ProtNLM"/>
    </source>
</evidence>
<dbReference type="Proteomes" id="UP000053470">
    <property type="component" value="Unassembled WGS sequence"/>
</dbReference>
<gene>
    <name evidence="2" type="ORF">RSIPO_00058</name>
</gene>
<proteinExistence type="predicted"/>
<evidence type="ECO:0000256" key="1">
    <source>
        <dbReference type="SAM" id="Phobius"/>
    </source>
</evidence>
<protein>
    <recommendedName>
        <fullName evidence="4">Transmembrane protein</fullName>
    </recommendedName>
</protein>
<feature type="transmembrane region" description="Helical" evidence="1">
    <location>
        <begin position="119"/>
        <end position="138"/>
    </location>
</feature>
<feature type="transmembrane region" description="Helical" evidence="1">
    <location>
        <begin position="184"/>
        <end position="201"/>
    </location>
</feature>
<organism evidence="2 3">
    <name type="scientific">Ralstonia solanacearum IPO1609</name>
    <dbReference type="NCBI Taxonomy" id="564066"/>
    <lineage>
        <taxon>Bacteria</taxon>
        <taxon>Pseudomonadati</taxon>
        <taxon>Pseudomonadota</taxon>
        <taxon>Betaproteobacteria</taxon>
        <taxon>Burkholderiales</taxon>
        <taxon>Burkholderiaceae</taxon>
        <taxon>Ralstonia</taxon>
        <taxon>Ralstonia solanacearum species complex</taxon>
    </lineage>
</organism>
<evidence type="ECO:0000313" key="3">
    <source>
        <dbReference type="Proteomes" id="UP000053470"/>
    </source>
</evidence>
<keyword evidence="1" id="KW-0812">Transmembrane</keyword>
<keyword evidence="3" id="KW-1185">Reference proteome</keyword>
<keyword evidence="1" id="KW-0472">Membrane</keyword>